<evidence type="ECO:0000313" key="3">
    <source>
        <dbReference type="Proteomes" id="UP001430953"/>
    </source>
</evidence>
<reference evidence="2 3" key="1">
    <citation type="submission" date="2023-03" db="EMBL/GenBank/DDBJ databases">
        <title>High recombination rates correlate with genetic variation in Cardiocondyla obscurior ants.</title>
        <authorList>
            <person name="Errbii M."/>
        </authorList>
    </citation>
    <scope>NUCLEOTIDE SEQUENCE [LARGE SCALE GENOMIC DNA]</scope>
    <source>
        <strain evidence="2">Alpha-2009</strain>
        <tissue evidence="2">Whole body</tissue>
    </source>
</reference>
<feature type="compositionally biased region" description="Basic residues" evidence="1">
    <location>
        <begin position="1"/>
        <end position="15"/>
    </location>
</feature>
<name>A0AAW2EL41_9HYME</name>
<feature type="region of interest" description="Disordered" evidence="1">
    <location>
        <begin position="1"/>
        <end position="27"/>
    </location>
</feature>
<organism evidence="2 3">
    <name type="scientific">Cardiocondyla obscurior</name>
    <dbReference type="NCBI Taxonomy" id="286306"/>
    <lineage>
        <taxon>Eukaryota</taxon>
        <taxon>Metazoa</taxon>
        <taxon>Ecdysozoa</taxon>
        <taxon>Arthropoda</taxon>
        <taxon>Hexapoda</taxon>
        <taxon>Insecta</taxon>
        <taxon>Pterygota</taxon>
        <taxon>Neoptera</taxon>
        <taxon>Endopterygota</taxon>
        <taxon>Hymenoptera</taxon>
        <taxon>Apocrita</taxon>
        <taxon>Aculeata</taxon>
        <taxon>Formicoidea</taxon>
        <taxon>Formicidae</taxon>
        <taxon>Myrmicinae</taxon>
        <taxon>Cardiocondyla</taxon>
    </lineage>
</organism>
<sequence>MGAHRLRRSRVYSKNRSRDSRSSRKSRKSSVIVVASLVADPPLLDSPADEVLPAELVIKPATMEGSQVDNNTLMPTEEISKIFGSRIYEDQILAPDLCPDLAVCLEDILKKGILEDILKEVIKKYPPLKTCVFFGAPKLKPVVKSVMQDTIIKRDARIMSRQEKISAALAGMVQINLSLTDHTAIAG</sequence>
<dbReference type="AlphaFoldDB" id="A0AAW2EL41"/>
<gene>
    <name evidence="2" type="ORF">PUN28_017949</name>
</gene>
<evidence type="ECO:0000256" key="1">
    <source>
        <dbReference type="SAM" id="MobiDB-lite"/>
    </source>
</evidence>
<comment type="caution">
    <text evidence="2">The sequence shown here is derived from an EMBL/GenBank/DDBJ whole genome shotgun (WGS) entry which is preliminary data.</text>
</comment>
<accession>A0AAW2EL41</accession>
<dbReference type="EMBL" id="JADYXP020000022">
    <property type="protein sequence ID" value="KAL0102372.1"/>
    <property type="molecule type" value="Genomic_DNA"/>
</dbReference>
<proteinExistence type="predicted"/>
<keyword evidence="3" id="KW-1185">Reference proteome</keyword>
<evidence type="ECO:0000313" key="2">
    <source>
        <dbReference type="EMBL" id="KAL0102372.1"/>
    </source>
</evidence>
<dbReference type="Proteomes" id="UP001430953">
    <property type="component" value="Unassembled WGS sequence"/>
</dbReference>
<protein>
    <submittedName>
        <fullName evidence="2">Uncharacterized protein</fullName>
    </submittedName>
</protein>